<dbReference type="PANTHER" id="PTHR13604:SF0">
    <property type="entry name" value="ABASIC SITE PROCESSING PROTEIN HMCES"/>
    <property type="match status" value="1"/>
</dbReference>
<organism evidence="9 10">
    <name type="scientific">Mucilaginibacter ginsenosidivorans</name>
    <dbReference type="NCBI Taxonomy" id="398053"/>
    <lineage>
        <taxon>Bacteria</taxon>
        <taxon>Pseudomonadati</taxon>
        <taxon>Bacteroidota</taxon>
        <taxon>Sphingobacteriia</taxon>
        <taxon>Sphingobacteriales</taxon>
        <taxon>Sphingobacteriaceae</taxon>
        <taxon>Mucilaginibacter</taxon>
    </lineage>
</organism>
<keyword evidence="10" id="KW-1185">Reference proteome</keyword>
<evidence type="ECO:0000313" key="9">
    <source>
        <dbReference type="EMBL" id="QEC62484.1"/>
    </source>
</evidence>
<accession>A0A5B8UTX2</accession>
<dbReference type="GO" id="GO:0016829">
    <property type="term" value="F:lyase activity"/>
    <property type="evidence" value="ECO:0007669"/>
    <property type="project" value="UniProtKB-KW"/>
</dbReference>
<dbReference type="AlphaFoldDB" id="A0A5B8UTX2"/>
<evidence type="ECO:0000256" key="6">
    <source>
        <dbReference type="ARBA" id="ARBA00023125"/>
    </source>
</evidence>
<dbReference type="InterPro" id="IPR003738">
    <property type="entry name" value="SRAP"/>
</dbReference>
<dbReference type="RefSeq" id="WP_147031061.1">
    <property type="nucleotide sequence ID" value="NZ_CP042436.1"/>
</dbReference>
<evidence type="ECO:0000256" key="5">
    <source>
        <dbReference type="ARBA" id="ARBA00023124"/>
    </source>
</evidence>
<protein>
    <recommendedName>
        <fullName evidence="8">Abasic site processing protein</fullName>
        <ecNumber evidence="8">3.4.-.-</ecNumber>
    </recommendedName>
</protein>
<dbReference type="OrthoDB" id="9782620at2"/>
<dbReference type="EMBL" id="CP042436">
    <property type="protein sequence ID" value="QEC62484.1"/>
    <property type="molecule type" value="Genomic_DNA"/>
</dbReference>
<evidence type="ECO:0000256" key="1">
    <source>
        <dbReference type="ARBA" id="ARBA00008136"/>
    </source>
</evidence>
<dbReference type="Proteomes" id="UP000321479">
    <property type="component" value="Chromosome"/>
</dbReference>
<dbReference type="GO" id="GO:0003697">
    <property type="term" value="F:single-stranded DNA binding"/>
    <property type="evidence" value="ECO:0007669"/>
    <property type="project" value="InterPro"/>
</dbReference>
<dbReference type="Pfam" id="PF02586">
    <property type="entry name" value="SRAP"/>
    <property type="match status" value="1"/>
</dbReference>
<dbReference type="PANTHER" id="PTHR13604">
    <property type="entry name" value="DC12-RELATED"/>
    <property type="match status" value="1"/>
</dbReference>
<evidence type="ECO:0000256" key="8">
    <source>
        <dbReference type="RuleBase" id="RU364100"/>
    </source>
</evidence>
<evidence type="ECO:0000256" key="3">
    <source>
        <dbReference type="ARBA" id="ARBA00022763"/>
    </source>
</evidence>
<dbReference type="GO" id="GO:0008233">
    <property type="term" value="F:peptidase activity"/>
    <property type="evidence" value="ECO:0007669"/>
    <property type="project" value="UniProtKB-KW"/>
</dbReference>
<dbReference type="EC" id="3.4.-.-" evidence="8"/>
<dbReference type="KEGG" id="mgin:FRZ54_07750"/>
<keyword evidence="3" id="KW-0227">DNA damage</keyword>
<evidence type="ECO:0000256" key="4">
    <source>
        <dbReference type="ARBA" id="ARBA00022801"/>
    </source>
</evidence>
<dbReference type="GO" id="GO:0106300">
    <property type="term" value="P:protein-DNA covalent cross-linking repair"/>
    <property type="evidence" value="ECO:0007669"/>
    <property type="project" value="InterPro"/>
</dbReference>
<dbReference type="Gene3D" id="3.90.1680.10">
    <property type="entry name" value="SOS response associated peptidase-like"/>
    <property type="match status" value="1"/>
</dbReference>
<name>A0A5B8UTX2_9SPHI</name>
<keyword evidence="6" id="KW-0238">DNA-binding</keyword>
<keyword evidence="5" id="KW-0190">Covalent protein-DNA linkage</keyword>
<proteinExistence type="inferred from homology"/>
<dbReference type="GO" id="GO:0006508">
    <property type="term" value="P:proteolysis"/>
    <property type="evidence" value="ECO:0007669"/>
    <property type="project" value="UniProtKB-KW"/>
</dbReference>
<evidence type="ECO:0000256" key="7">
    <source>
        <dbReference type="ARBA" id="ARBA00023239"/>
    </source>
</evidence>
<sequence>MCYYNGQKVSHDEFIRLKILEKAACDFNFLDKDLSVGFSYDLNAVIVPVPGQNDFDIVQMEWGFIPGYLRTRQDVKNMRFGYKDAKGQYRPPITTLNAIGEEVIKPGKMFREAGLHRRCLVLSSGFFEWRHVFPINQRTGELLKKSVTYPYYITLKDKSYFYMAGIWQPWVDKETGEMVNTFAIVTTAANKLMEQVHNTKKRMPTILDDELAYEWIFGDLTEERITELATTQYPAELMTACTIEKEFRQSLEPTKAFEYEDLPALELHI</sequence>
<evidence type="ECO:0000313" key="10">
    <source>
        <dbReference type="Proteomes" id="UP000321479"/>
    </source>
</evidence>
<evidence type="ECO:0000256" key="2">
    <source>
        <dbReference type="ARBA" id="ARBA00022670"/>
    </source>
</evidence>
<dbReference type="SUPFAM" id="SSF143081">
    <property type="entry name" value="BB1717-like"/>
    <property type="match status" value="1"/>
</dbReference>
<keyword evidence="4 8" id="KW-0378">Hydrolase</keyword>
<reference evidence="9 10" key="1">
    <citation type="journal article" date="2017" name="Curr. Microbiol.">
        <title>Mucilaginibacter ginsenosidivorans sp. nov., Isolated from Soil of Ginseng Field.</title>
        <authorList>
            <person name="Kim M.M."/>
            <person name="Siddiqi M.Z."/>
            <person name="Im W.T."/>
        </authorList>
    </citation>
    <scope>NUCLEOTIDE SEQUENCE [LARGE SCALE GENOMIC DNA]</scope>
    <source>
        <strain evidence="9 10">Gsoil 3017</strain>
    </source>
</reference>
<comment type="similarity">
    <text evidence="1 8">Belongs to the SOS response-associated peptidase family.</text>
</comment>
<keyword evidence="7" id="KW-0456">Lyase</keyword>
<dbReference type="InterPro" id="IPR036590">
    <property type="entry name" value="SRAP-like"/>
</dbReference>
<gene>
    <name evidence="9" type="ORF">FRZ54_07750</name>
</gene>
<keyword evidence="2 8" id="KW-0645">Protease</keyword>